<dbReference type="EMBL" id="FBWK01000071">
    <property type="protein sequence ID" value="CUX65306.1"/>
    <property type="molecule type" value="Genomic_DNA"/>
</dbReference>
<evidence type="ECO:0000313" key="2">
    <source>
        <dbReference type="Proteomes" id="UP000191988"/>
    </source>
</evidence>
<name>A0A1S7SAP4_9HYPH</name>
<gene>
    <name evidence="1" type="ORF">AGR3A_pa70064</name>
</gene>
<evidence type="ECO:0000313" key="1">
    <source>
        <dbReference type="EMBL" id="CUX65306.1"/>
    </source>
</evidence>
<proteinExistence type="predicted"/>
<reference evidence="2" key="1">
    <citation type="submission" date="2016-01" db="EMBL/GenBank/DDBJ databases">
        <authorList>
            <person name="Regsiter A."/>
            <person name="william w."/>
        </authorList>
    </citation>
    <scope>NUCLEOTIDE SEQUENCE [LARGE SCALE GENOMIC DNA]</scope>
    <source>
        <strain evidence="2">CFBP 6623</strain>
    </source>
</reference>
<protein>
    <submittedName>
        <fullName evidence="1">Uncharacterized protein</fullName>
    </submittedName>
</protein>
<accession>A0A1S7SAP4</accession>
<keyword evidence="2" id="KW-1185">Reference proteome</keyword>
<organism evidence="1 2">
    <name type="scientific">Agrobacterium tomkonis CFBP 6623</name>
    <dbReference type="NCBI Taxonomy" id="1183432"/>
    <lineage>
        <taxon>Bacteria</taxon>
        <taxon>Pseudomonadati</taxon>
        <taxon>Pseudomonadota</taxon>
        <taxon>Alphaproteobacteria</taxon>
        <taxon>Hyphomicrobiales</taxon>
        <taxon>Rhizobiaceae</taxon>
        <taxon>Rhizobium/Agrobacterium group</taxon>
        <taxon>Agrobacterium</taxon>
        <taxon>Agrobacterium tumefaciens complex</taxon>
    </lineage>
</organism>
<sequence length="47" mass="5096">MDGNLGVLPQTSQALNQVVMNFSAGRHVIHDESFINEVGPIYLVARG</sequence>
<dbReference type="AlphaFoldDB" id="A0A1S7SAP4"/>
<dbReference type="Proteomes" id="UP000191988">
    <property type="component" value="Unassembled WGS sequence"/>
</dbReference>